<dbReference type="Pfam" id="PF18652">
    <property type="entry name" value="Adhesin_P1_N"/>
    <property type="match status" value="1"/>
</dbReference>
<evidence type="ECO:0000256" key="1">
    <source>
        <dbReference type="SAM" id="MobiDB-lite"/>
    </source>
</evidence>
<evidence type="ECO:0000313" key="5">
    <source>
        <dbReference type="Proteomes" id="UP000037109"/>
    </source>
</evidence>
<organism evidence="4 5">
    <name type="scientific">Sporosarcina globispora</name>
    <name type="common">Bacillus globisporus</name>
    <dbReference type="NCBI Taxonomy" id="1459"/>
    <lineage>
        <taxon>Bacteria</taxon>
        <taxon>Bacillati</taxon>
        <taxon>Bacillota</taxon>
        <taxon>Bacilli</taxon>
        <taxon>Bacillales</taxon>
        <taxon>Caryophanaceae</taxon>
        <taxon>Sporosarcina</taxon>
    </lineage>
</organism>
<dbReference type="AlphaFoldDB" id="A0A0M0GDX4"/>
<dbReference type="OrthoDB" id="1849839at2"/>
<gene>
    <name evidence="4" type="ORF">AF332_15360</name>
</gene>
<feature type="region of interest" description="Disordered" evidence="1">
    <location>
        <begin position="24"/>
        <end position="52"/>
    </location>
</feature>
<evidence type="ECO:0000259" key="3">
    <source>
        <dbReference type="Pfam" id="PF18652"/>
    </source>
</evidence>
<keyword evidence="2" id="KW-0732">Signal</keyword>
<feature type="chain" id="PRO_5005599402" description="Antigen I/II N-terminal domain-containing protein" evidence="2">
    <location>
        <begin position="24"/>
        <end position="214"/>
    </location>
</feature>
<sequence length="214" mass="24024">MRSKHFLGLVILAALLFITGCSSEETKDTGDKTEQTSKETDKKKEEENESVKVDKGLLNVEVTLPASMLEGEDMDSSIADAEKEGIKVTKNNDGSVTYKMYKSKHKEMIKEIETELQKTIADTKNGEDYPSVEEVTHNKDFSEFTLEVEREAYENSFDGFAVFGLGLSGMYYQLFNGVDPEEYEVKILVKDTATGDVFDEIIYPDAMEETGEES</sequence>
<dbReference type="InterPro" id="IPR041324">
    <property type="entry name" value="AgI/II_N"/>
</dbReference>
<evidence type="ECO:0000313" key="4">
    <source>
        <dbReference type="EMBL" id="KON88054.1"/>
    </source>
</evidence>
<keyword evidence="5" id="KW-1185">Reference proteome</keyword>
<protein>
    <recommendedName>
        <fullName evidence="3">Antigen I/II N-terminal domain-containing protein</fullName>
    </recommendedName>
</protein>
<comment type="caution">
    <text evidence="4">The sequence shown here is derived from an EMBL/GenBank/DDBJ whole genome shotgun (WGS) entry which is preliminary data.</text>
</comment>
<dbReference type="PROSITE" id="PS51257">
    <property type="entry name" value="PROKAR_LIPOPROTEIN"/>
    <property type="match status" value="1"/>
</dbReference>
<name>A0A0M0GDX4_SPOGL</name>
<dbReference type="RefSeq" id="WP_053435423.1">
    <property type="nucleotide sequence ID" value="NZ_LGUF01000007.1"/>
</dbReference>
<dbReference type="EMBL" id="LGUF01000007">
    <property type="protein sequence ID" value="KON88054.1"/>
    <property type="molecule type" value="Genomic_DNA"/>
</dbReference>
<dbReference type="Proteomes" id="UP000037109">
    <property type="component" value="Unassembled WGS sequence"/>
</dbReference>
<feature type="signal peptide" evidence="2">
    <location>
        <begin position="1"/>
        <end position="23"/>
    </location>
</feature>
<dbReference type="PATRIC" id="fig|1459.3.peg.3331"/>
<accession>A0A0M0GDX4</accession>
<reference evidence="5" key="1">
    <citation type="submission" date="2015-07" db="EMBL/GenBank/DDBJ databases">
        <title>Fjat-10036 dsm4.</title>
        <authorList>
            <person name="Liu B."/>
            <person name="Wang J."/>
            <person name="Zhu Y."/>
            <person name="Liu G."/>
            <person name="Chen Q."/>
            <person name="Chen Z."/>
            <person name="Lan J."/>
            <person name="Che J."/>
            <person name="Ge C."/>
            <person name="Shi H."/>
            <person name="Pan Z."/>
            <person name="Liu X."/>
        </authorList>
    </citation>
    <scope>NUCLEOTIDE SEQUENCE [LARGE SCALE GENOMIC DNA]</scope>
    <source>
        <strain evidence="5">DSM 4</strain>
    </source>
</reference>
<evidence type="ECO:0000256" key="2">
    <source>
        <dbReference type="SAM" id="SignalP"/>
    </source>
</evidence>
<feature type="domain" description="Antigen I/II N-terminal" evidence="3">
    <location>
        <begin position="59"/>
        <end position="155"/>
    </location>
</feature>
<proteinExistence type="predicted"/>